<sequence>MRHTRHGIDYGPQLGGVTLARCGWMDFRKLWLRT</sequence>
<dbReference type="EMBL" id="QJKB01000007">
    <property type="protein sequence ID" value="PXX41353.1"/>
    <property type="molecule type" value="Genomic_DNA"/>
</dbReference>
<name>A0A318J2J7_9BURK</name>
<protein>
    <submittedName>
        <fullName evidence="1">Uncharacterized protein</fullName>
    </submittedName>
</protein>
<dbReference type="Proteomes" id="UP000247792">
    <property type="component" value="Unassembled WGS sequence"/>
</dbReference>
<keyword evidence="2" id="KW-1185">Reference proteome</keyword>
<organism evidence="1 2">
    <name type="scientific">Undibacterium pigrum</name>
    <dbReference type="NCBI Taxonomy" id="401470"/>
    <lineage>
        <taxon>Bacteria</taxon>
        <taxon>Pseudomonadati</taxon>
        <taxon>Pseudomonadota</taxon>
        <taxon>Betaproteobacteria</taxon>
        <taxon>Burkholderiales</taxon>
        <taxon>Oxalobacteraceae</taxon>
        <taxon>Undibacterium</taxon>
    </lineage>
</organism>
<gene>
    <name evidence="1" type="ORF">DFR42_1074</name>
</gene>
<evidence type="ECO:0000313" key="2">
    <source>
        <dbReference type="Proteomes" id="UP000247792"/>
    </source>
</evidence>
<proteinExistence type="predicted"/>
<accession>A0A318J2J7</accession>
<reference evidence="1 2" key="1">
    <citation type="submission" date="2018-05" db="EMBL/GenBank/DDBJ databases">
        <title>Genomic Encyclopedia of Type Strains, Phase IV (KMG-IV): sequencing the most valuable type-strain genomes for metagenomic binning, comparative biology and taxonomic classification.</title>
        <authorList>
            <person name="Goeker M."/>
        </authorList>
    </citation>
    <scope>NUCLEOTIDE SEQUENCE [LARGE SCALE GENOMIC DNA]</scope>
    <source>
        <strain evidence="1 2">DSM 19792</strain>
    </source>
</reference>
<comment type="caution">
    <text evidence="1">The sequence shown here is derived from an EMBL/GenBank/DDBJ whole genome shotgun (WGS) entry which is preliminary data.</text>
</comment>
<dbReference type="AlphaFoldDB" id="A0A318J2J7"/>
<evidence type="ECO:0000313" key="1">
    <source>
        <dbReference type="EMBL" id="PXX41353.1"/>
    </source>
</evidence>